<evidence type="ECO:0000256" key="1">
    <source>
        <dbReference type="ARBA" id="ARBA00009776"/>
    </source>
</evidence>
<dbReference type="GO" id="GO:0004798">
    <property type="term" value="F:dTMP kinase activity"/>
    <property type="evidence" value="ECO:0007669"/>
    <property type="project" value="UniProtKB-EC"/>
</dbReference>
<dbReference type="NCBIfam" id="TIGR00041">
    <property type="entry name" value="DTMP_kinase"/>
    <property type="match status" value="1"/>
</dbReference>
<accession>A0A1J5QEH5</accession>
<protein>
    <recommendedName>
        <fullName evidence="2">dTMP kinase</fullName>
        <ecNumber evidence="2">2.7.4.9</ecNumber>
    </recommendedName>
</protein>
<dbReference type="GO" id="GO:0005829">
    <property type="term" value="C:cytosol"/>
    <property type="evidence" value="ECO:0007669"/>
    <property type="project" value="TreeGrafter"/>
</dbReference>
<evidence type="ECO:0000256" key="8">
    <source>
        <dbReference type="ARBA" id="ARBA00048743"/>
    </source>
</evidence>
<dbReference type="Pfam" id="PF02223">
    <property type="entry name" value="Thymidylate_kin"/>
    <property type="match status" value="1"/>
</dbReference>
<name>A0A1J5QEH5_9ZZZZ</name>
<dbReference type="GO" id="GO:0006235">
    <property type="term" value="P:dTTP biosynthetic process"/>
    <property type="evidence" value="ECO:0007669"/>
    <property type="project" value="TreeGrafter"/>
</dbReference>
<dbReference type="InterPro" id="IPR027417">
    <property type="entry name" value="P-loop_NTPase"/>
</dbReference>
<evidence type="ECO:0000259" key="9">
    <source>
        <dbReference type="Pfam" id="PF02223"/>
    </source>
</evidence>
<dbReference type="CDD" id="cd01672">
    <property type="entry name" value="TMPK"/>
    <property type="match status" value="1"/>
</dbReference>
<organism evidence="10">
    <name type="scientific">mine drainage metagenome</name>
    <dbReference type="NCBI Taxonomy" id="410659"/>
    <lineage>
        <taxon>unclassified sequences</taxon>
        <taxon>metagenomes</taxon>
        <taxon>ecological metagenomes</taxon>
    </lineage>
</organism>
<dbReference type="GO" id="GO:0005524">
    <property type="term" value="F:ATP binding"/>
    <property type="evidence" value="ECO:0007669"/>
    <property type="project" value="UniProtKB-KW"/>
</dbReference>
<keyword evidence="5" id="KW-0547">Nucleotide-binding</keyword>
<reference evidence="10" key="1">
    <citation type="submission" date="2016-10" db="EMBL/GenBank/DDBJ databases">
        <title>Sequence of Gallionella enrichment culture.</title>
        <authorList>
            <person name="Poehlein A."/>
            <person name="Muehling M."/>
            <person name="Daniel R."/>
        </authorList>
    </citation>
    <scope>NUCLEOTIDE SEQUENCE</scope>
</reference>
<evidence type="ECO:0000256" key="7">
    <source>
        <dbReference type="ARBA" id="ARBA00022840"/>
    </source>
</evidence>
<gene>
    <name evidence="10" type="primary">tmk_17</name>
    <name evidence="10" type="ORF">GALL_362690</name>
</gene>
<feature type="domain" description="Thymidylate kinase-like" evidence="9">
    <location>
        <begin position="13"/>
        <end position="190"/>
    </location>
</feature>
<dbReference type="EC" id="2.7.4.9" evidence="2"/>
<evidence type="ECO:0000256" key="4">
    <source>
        <dbReference type="ARBA" id="ARBA00022727"/>
    </source>
</evidence>
<evidence type="ECO:0000313" key="10">
    <source>
        <dbReference type="EMBL" id="OIQ81961.1"/>
    </source>
</evidence>
<evidence type="ECO:0000256" key="5">
    <source>
        <dbReference type="ARBA" id="ARBA00022741"/>
    </source>
</evidence>
<keyword evidence="6 10" id="KW-0418">Kinase</keyword>
<dbReference type="InterPro" id="IPR018094">
    <property type="entry name" value="Thymidylate_kinase"/>
</dbReference>
<dbReference type="SUPFAM" id="SSF52540">
    <property type="entry name" value="P-loop containing nucleoside triphosphate hydrolases"/>
    <property type="match status" value="1"/>
</dbReference>
<dbReference type="GO" id="GO:0006233">
    <property type="term" value="P:dTDP biosynthetic process"/>
    <property type="evidence" value="ECO:0007669"/>
    <property type="project" value="InterPro"/>
</dbReference>
<evidence type="ECO:0000256" key="3">
    <source>
        <dbReference type="ARBA" id="ARBA00022679"/>
    </source>
</evidence>
<evidence type="ECO:0000256" key="2">
    <source>
        <dbReference type="ARBA" id="ARBA00012980"/>
    </source>
</evidence>
<dbReference type="FunFam" id="3.40.50.300:FF:000225">
    <property type="entry name" value="Thymidylate kinase"/>
    <property type="match status" value="1"/>
</dbReference>
<dbReference type="PANTHER" id="PTHR10344:SF4">
    <property type="entry name" value="UMP-CMP KINASE 2, MITOCHONDRIAL"/>
    <property type="match status" value="1"/>
</dbReference>
<sequence length="210" mass="22780">MSSPHPRGVFVTLEGIDGAGKSTQFAALVDALRAAGRDVVATREPGGTPLGERIRELLLHESMSASTEALLMFAARQEHVLRVIEPALLHGSDVVCDRFTDASLAYQGAGKGIPIDRLQALAHWVHPGLRPDLSVLLDLPPEVAAQRLRGRDTDRFEREPLAFFERVRAQYLALAAAEPQRWVVVDAAAAPAHVAATLRTALQRLLAAHR</sequence>
<comment type="catalytic activity">
    <reaction evidence="8">
        <text>dTMP + ATP = dTDP + ADP</text>
        <dbReference type="Rhea" id="RHEA:13517"/>
        <dbReference type="ChEBI" id="CHEBI:30616"/>
        <dbReference type="ChEBI" id="CHEBI:58369"/>
        <dbReference type="ChEBI" id="CHEBI:63528"/>
        <dbReference type="ChEBI" id="CHEBI:456216"/>
        <dbReference type="EC" id="2.7.4.9"/>
    </reaction>
</comment>
<comment type="caution">
    <text evidence="10">The sequence shown here is derived from an EMBL/GenBank/DDBJ whole genome shotgun (WGS) entry which is preliminary data.</text>
</comment>
<keyword evidence="3 10" id="KW-0808">Transferase</keyword>
<comment type="similarity">
    <text evidence="1">Belongs to the thymidylate kinase family.</text>
</comment>
<dbReference type="EMBL" id="MLJW01000861">
    <property type="protein sequence ID" value="OIQ81961.1"/>
    <property type="molecule type" value="Genomic_DNA"/>
</dbReference>
<dbReference type="HAMAP" id="MF_00165">
    <property type="entry name" value="Thymidylate_kinase"/>
    <property type="match status" value="1"/>
</dbReference>
<dbReference type="GO" id="GO:0006227">
    <property type="term" value="P:dUDP biosynthetic process"/>
    <property type="evidence" value="ECO:0007669"/>
    <property type="project" value="TreeGrafter"/>
</dbReference>
<dbReference type="InterPro" id="IPR039430">
    <property type="entry name" value="Thymidylate_kin-like_dom"/>
</dbReference>
<keyword evidence="7" id="KW-0067">ATP-binding</keyword>
<proteinExistence type="inferred from homology"/>
<dbReference type="Gene3D" id="3.40.50.300">
    <property type="entry name" value="P-loop containing nucleotide triphosphate hydrolases"/>
    <property type="match status" value="1"/>
</dbReference>
<dbReference type="AlphaFoldDB" id="A0A1J5QEH5"/>
<evidence type="ECO:0000256" key="6">
    <source>
        <dbReference type="ARBA" id="ARBA00022777"/>
    </source>
</evidence>
<dbReference type="PANTHER" id="PTHR10344">
    <property type="entry name" value="THYMIDYLATE KINASE"/>
    <property type="match status" value="1"/>
</dbReference>
<keyword evidence="4" id="KW-0545">Nucleotide biosynthesis</keyword>